<protein>
    <submittedName>
        <fullName evidence="2">RES family NAD+ phosphorylase</fullName>
    </submittedName>
</protein>
<gene>
    <name evidence="2" type="ORF">P5G59_08930</name>
</gene>
<evidence type="ECO:0000313" key="2">
    <source>
        <dbReference type="EMBL" id="MDN4597261.1"/>
    </source>
</evidence>
<feature type="domain" description="RES" evidence="1">
    <location>
        <begin position="2"/>
        <end position="104"/>
    </location>
</feature>
<comment type="caution">
    <text evidence="2">The sequence shown here is derived from an EMBL/GenBank/DDBJ whole genome shotgun (WGS) entry which is preliminary data.</text>
</comment>
<evidence type="ECO:0000313" key="3">
    <source>
        <dbReference type="Proteomes" id="UP001174210"/>
    </source>
</evidence>
<accession>A0ABT8IWR9</accession>
<sequence>MPVYRVAKSSYGPMNPPVREGTKRRAWSRWDTPGRTVYASDSPETAFIEALAWAHDEAASRNRAIRKTADLFGISAKAAREMVEADWLKAGNMQPGWLPSIWRDGRRVYKLTFPEGWWVDVMSSGTLSAISAGLEDVLLKRGISGTLTLSEVTSNDRKLTTRIATWLREEVTLEDGTQPLGIRFTSKYGRSAETDGTSWAYWMRTIDAGLSVEPVGVDSGEPIELTDAAFTRALRFHRIDSR</sequence>
<name>A0ABT8IWR9_9MICO</name>
<dbReference type="Proteomes" id="UP001174210">
    <property type="component" value="Unassembled WGS sequence"/>
</dbReference>
<dbReference type="InterPro" id="IPR014914">
    <property type="entry name" value="RES_dom"/>
</dbReference>
<keyword evidence="3" id="KW-1185">Reference proteome</keyword>
<dbReference type="RefSeq" id="WP_301218099.1">
    <property type="nucleotide sequence ID" value="NZ_JAROCB010000002.1"/>
</dbReference>
<evidence type="ECO:0000259" key="1">
    <source>
        <dbReference type="Pfam" id="PF08808"/>
    </source>
</evidence>
<dbReference type="EMBL" id="JAROCB010000002">
    <property type="protein sequence ID" value="MDN4597261.1"/>
    <property type="molecule type" value="Genomic_DNA"/>
</dbReference>
<organism evidence="2 3">
    <name type="scientific">Leifsonia virtsii</name>
    <dbReference type="NCBI Taxonomy" id="3035915"/>
    <lineage>
        <taxon>Bacteria</taxon>
        <taxon>Bacillati</taxon>
        <taxon>Actinomycetota</taxon>
        <taxon>Actinomycetes</taxon>
        <taxon>Micrococcales</taxon>
        <taxon>Microbacteriaceae</taxon>
        <taxon>Leifsonia</taxon>
    </lineage>
</organism>
<dbReference type="Pfam" id="PF08808">
    <property type="entry name" value="RES"/>
    <property type="match status" value="1"/>
</dbReference>
<reference evidence="2" key="1">
    <citation type="submission" date="2023-03" db="EMBL/GenBank/DDBJ databases">
        <title>MT1 and MT2 Draft Genomes of Novel Species.</title>
        <authorList>
            <person name="Venkateswaran K."/>
        </authorList>
    </citation>
    <scope>NUCLEOTIDE SEQUENCE</scope>
    <source>
        <strain evidence="2">F6_8S_P_1A</strain>
    </source>
</reference>
<proteinExistence type="predicted"/>